<keyword evidence="3" id="KW-1185">Reference proteome</keyword>
<evidence type="ECO:0000313" key="2">
    <source>
        <dbReference type="EMBL" id="MFC3509989.1"/>
    </source>
</evidence>
<dbReference type="RefSeq" id="WP_377870604.1">
    <property type="nucleotide sequence ID" value="NZ_JBHMAY010000022.1"/>
</dbReference>
<comment type="caution">
    <text evidence="2">The sequence shown here is derived from an EMBL/GenBank/DDBJ whole genome shotgun (WGS) entry which is preliminary data.</text>
</comment>
<dbReference type="Proteomes" id="UP001595764">
    <property type="component" value="Unassembled WGS sequence"/>
</dbReference>
<name>A0ABV7QCQ7_9PSEU</name>
<organism evidence="2 3">
    <name type="scientific">Amycolatopsis halotolerans</name>
    <dbReference type="NCBI Taxonomy" id="330083"/>
    <lineage>
        <taxon>Bacteria</taxon>
        <taxon>Bacillati</taxon>
        <taxon>Actinomycetota</taxon>
        <taxon>Actinomycetes</taxon>
        <taxon>Pseudonocardiales</taxon>
        <taxon>Pseudonocardiaceae</taxon>
        <taxon>Amycolatopsis</taxon>
    </lineage>
</organism>
<sequence length="65" mass="7470">MPGKENPITASVSTPLFSHPVAEPPRPGALVLPQDERYGGLFRQPGEREEPQPREIRTRHRHRHR</sequence>
<dbReference type="EMBL" id="JBHRWI010000007">
    <property type="protein sequence ID" value="MFC3509989.1"/>
    <property type="molecule type" value="Genomic_DNA"/>
</dbReference>
<protein>
    <submittedName>
        <fullName evidence="2">Uncharacterized protein</fullName>
    </submittedName>
</protein>
<feature type="compositionally biased region" description="Basic and acidic residues" evidence="1">
    <location>
        <begin position="45"/>
        <end position="56"/>
    </location>
</feature>
<proteinExistence type="predicted"/>
<gene>
    <name evidence="2" type="ORF">ACFORO_07415</name>
</gene>
<feature type="region of interest" description="Disordered" evidence="1">
    <location>
        <begin position="1"/>
        <end position="65"/>
    </location>
</feature>
<evidence type="ECO:0000313" key="3">
    <source>
        <dbReference type="Proteomes" id="UP001595764"/>
    </source>
</evidence>
<evidence type="ECO:0000256" key="1">
    <source>
        <dbReference type="SAM" id="MobiDB-lite"/>
    </source>
</evidence>
<reference evidence="3" key="1">
    <citation type="journal article" date="2019" name="Int. J. Syst. Evol. Microbiol.">
        <title>The Global Catalogue of Microorganisms (GCM) 10K type strain sequencing project: providing services to taxonomists for standard genome sequencing and annotation.</title>
        <authorList>
            <consortium name="The Broad Institute Genomics Platform"/>
            <consortium name="The Broad Institute Genome Sequencing Center for Infectious Disease"/>
            <person name="Wu L."/>
            <person name="Ma J."/>
        </authorList>
    </citation>
    <scope>NUCLEOTIDE SEQUENCE [LARGE SCALE GENOMIC DNA]</scope>
    <source>
        <strain evidence="3">CGMCC 4.7682</strain>
    </source>
</reference>
<accession>A0ABV7QCQ7</accession>